<proteinExistence type="predicted"/>
<evidence type="ECO:0000256" key="1">
    <source>
        <dbReference type="SAM" id="SignalP"/>
    </source>
</evidence>
<feature type="signal peptide" evidence="1">
    <location>
        <begin position="1"/>
        <end position="16"/>
    </location>
</feature>
<keyword evidence="1" id="KW-0732">Signal</keyword>
<evidence type="ECO:0000313" key="3">
    <source>
        <dbReference type="WBParaSite" id="ACRNAN_Path_228.g845.t1"/>
    </source>
</evidence>
<feature type="chain" id="PRO_5036768563" evidence="1">
    <location>
        <begin position="17"/>
        <end position="82"/>
    </location>
</feature>
<sequence>MKLLLPLLLNLPGVFLQAVCNYWNGACYYFLSTKTLTKTVSYYNKHNKLSVQIVFFGQEAVASLVLIFRFHGLGEVIYTIHQ</sequence>
<dbReference type="WBParaSite" id="ACRNAN_Path_228.g845.t1">
    <property type="protein sequence ID" value="ACRNAN_Path_228.g845.t1"/>
    <property type="gene ID" value="ACRNAN_Path_228.g845"/>
</dbReference>
<protein>
    <submittedName>
        <fullName evidence="3">Secreted protein</fullName>
    </submittedName>
</protein>
<evidence type="ECO:0000313" key="2">
    <source>
        <dbReference type="Proteomes" id="UP000887540"/>
    </source>
</evidence>
<accession>A0A914C3U9</accession>
<organism evidence="2 3">
    <name type="scientific">Acrobeloides nanus</name>
    <dbReference type="NCBI Taxonomy" id="290746"/>
    <lineage>
        <taxon>Eukaryota</taxon>
        <taxon>Metazoa</taxon>
        <taxon>Ecdysozoa</taxon>
        <taxon>Nematoda</taxon>
        <taxon>Chromadorea</taxon>
        <taxon>Rhabditida</taxon>
        <taxon>Tylenchina</taxon>
        <taxon>Cephalobomorpha</taxon>
        <taxon>Cephaloboidea</taxon>
        <taxon>Cephalobidae</taxon>
        <taxon>Acrobeloides</taxon>
    </lineage>
</organism>
<dbReference type="AlphaFoldDB" id="A0A914C3U9"/>
<name>A0A914C3U9_9BILA</name>
<keyword evidence="2" id="KW-1185">Reference proteome</keyword>
<reference evidence="3" key="1">
    <citation type="submission" date="2022-11" db="UniProtKB">
        <authorList>
            <consortium name="WormBaseParasite"/>
        </authorList>
    </citation>
    <scope>IDENTIFICATION</scope>
</reference>
<dbReference type="Proteomes" id="UP000887540">
    <property type="component" value="Unplaced"/>
</dbReference>